<dbReference type="AlphaFoldDB" id="L9WWM5"/>
<dbReference type="STRING" id="1227497.C491_20472"/>
<comment type="caution">
    <text evidence="1">The sequence shown here is derived from an EMBL/GenBank/DDBJ whole genome shotgun (WGS) entry which is preliminary data.</text>
</comment>
<accession>L9WWM5</accession>
<reference evidence="1 2" key="1">
    <citation type="journal article" date="2014" name="PLoS Genet.">
        <title>Phylogenetically driven sequencing of extremely halophilic archaea reveals strategies for static and dynamic osmo-response.</title>
        <authorList>
            <person name="Becker E.A."/>
            <person name="Seitzer P.M."/>
            <person name="Tritt A."/>
            <person name="Larsen D."/>
            <person name="Krusor M."/>
            <person name="Yao A.I."/>
            <person name="Wu D."/>
            <person name="Madern D."/>
            <person name="Eisen J.A."/>
            <person name="Darling A.E."/>
            <person name="Facciotti M.T."/>
        </authorList>
    </citation>
    <scope>NUCLEOTIDE SEQUENCE [LARGE SCALE GENOMIC DNA]</scope>
    <source>
        <strain evidence="1 2">DSM 10524</strain>
    </source>
</reference>
<dbReference type="EMBL" id="AOIB01000039">
    <property type="protein sequence ID" value="ELY53889.1"/>
    <property type="molecule type" value="Genomic_DNA"/>
</dbReference>
<dbReference type="RefSeq" id="WP_005559643.1">
    <property type="nucleotide sequence ID" value="NZ_AOIB01000039.1"/>
</dbReference>
<proteinExistence type="predicted"/>
<keyword evidence="2" id="KW-1185">Reference proteome</keyword>
<protein>
    <submittedName>
        <fullName evidence="1">Uncharacterized protein</fullName>
    </submittedName>
</protein>
<name>L9WWM5_9EURY</name>
<evidence type="ECO:0000313" key="1">
    <source>
        <dbReference type="EMBL" id="ELY53889.1"/>
    </source>
</evidence>
<dbReference type="PATRIC" id="fig|1227497.3.peg.4199"/>
<dbReference type="OrthoDB" id="211802at2157"/>
<sequence>MSGGRQLRTVVADTSALVSLAVPRTDADPDTDTAPDPLQYLLTSCEVFVPPEVIAELRDMTQYRDIHGAAASNVLAARDHYSVEDPYERSDAPDSRPTFSLDDGETDGIVLANALGVDGFLTDEFGGTNFPLIHAVLQGPRIVPTPRLIRDYARNGHLTHGEARTLIGAISPHRSWDDSPYVTRILALLEE</sequence>
<dbReference type="eggNOG" id="arCOG04493">
    <property type="taxonomic scope" value="Archaea"/>
</dbReference>
<dbReference type="Proteomes" id="UP000011688">
    <property type="component" value="Unassembled WGS sequence"/>
</dbReference>
<evidence type="ECO:0000313" key="2">
    <source>
        <dbReference type="Proteomes" id="UP000011688"/>
    </source>
</evidence>
<organism evidence="1 2">
    <name type="scientific">Natronococcus amylolyticus DSM 10524</name>
    <dbReference type="NCBI Taxonomy" id="1227497"/>
    <lineage>
        <taxon>Archaea</taxon>
        <taxon>Methanobacteriati</taxon>
        <taxon>Methanobacteriota</taxon>
        <taxon>Stenosarchaea group</taxon>
        <taxon>Halobacteria</taxon>
        <taxon>Halobacteriales</taxon>
        <taxon>Natrialbaceae</taxon>
        <taxon>Natronococcus</taxon>
    </lineage>
</organism>
<gene>
    <name evidence="1" type="ORF">C491_20472</name>
</gene>